<evidence type="ECO:0000256" key="2">
    <source>
        <dbReference type="ARBA" id="ARBA00022645"/>
    </source>
</evidence>
<evidence type="ECO:0000259" key="18">
    <source>
        <dbReference type="Pfam" id="PF00905"/>
    </source>
</evidence>
<protein>
    <submittedName>
        <fullName evidence="20">PBP1A family penicillin-binding protein</fullName>
    </submittedName>
</protein>
<feature type="domain" description="Penicillin-binding protein transpeptidase" evidence="18">
    <location>
        <begin position="354"/>
        <end position="630"/>
    </location>
</feature>
<evidence type="ECO:0000256" key="3">
    <source>
        <dbReference type="ARBA" id="ARBA00022670"/>
    </source>
</evidence>
<dbReference type="Gene3D" id="2.60.40.10">
    <property type="entry name" value="Immunoglobulins"/>
    <property type="match status" value="1"/>
</dbReference>
<dbReference type="SUPFAM" id="SSF56601">
    <property type="entry name" value="beta-lactamase/transpeptidase-like"/>
    <property type="match status" value="1"/>
</dbReference>
<evidence type="ECO:0000313" key="21">
    <source>
        <dbReference type="Proteomes" id="UP001597541"/>
    </source>
</evidence>
<keyword evidence="7" id="KW-0378">Hydrolase</keyword>
<comment type="caution">
    <text evidence="20">The sequence shown here is derived from an EMBL/GenBank/DDBJ whole genome shotgun (WGS) entry which is preliminary data.</text>
</comment>
<evidence type="ECO:0000256" key="1">
    <source>
        <dbReference type="ARBA" id="ARBA00022475"/>
    </source>
</evidence>
<evidence type="ECO:0000256" key="7">
    <source>
        <dbReference type="ARBA" id="ARBA00022801"/>
    </source>
</evidence>
<evidence type="ECO:0000256" key="9">
    <source>
        <dbReference type="ARBA" id="ARBA00022984"/>
    </source>
</evidence>
<evidence type="ECO:0000256" key="14">
    <source>
        <dbReference type="ARBA" id="ARBA00034000"/>
    </source>
</evidence>
<dbReference type="RefSeq" id="WP_377601386.1">
    <property type="nucleotide sequence ID" value="NZ_JBHUME010000005.1"/>
</dbReference>
<comment type="catalytic activity">
    <reaction evidence="15">
        <text>[GlcNAc-(1-&gt;4)-Mur2Ac(oyl-L-Ala-gamma-D-Glu-L-Lys-D-Ala-D-Ala)](n)-di-trans,octa-cis-undecaprenyl diphosphate + beta-D-GlcNAc-(1-&gt;4)-Mur2Ac(oyl-L-Ala-gamma-D-Glu-L-Lys-D-Ala-D-Ala)-di-trans,octa-cis-undecaprenyl diphosphate = [GlcNAc-(1-&gt;4)-Mur2Ac(oyl-L-Ala-gamma-D-Glu-L-Lys-D-Ala-D-Ala)](n+1)-di-trans,octa-cis-undecaprenyl diphosphate + di-trans,octa-cis-undecaprenyl diphosphate + H(+)</text>
        <dbReference type="Rhea" id="RHEA:23708"/>
        <dbReference type="Rhea" id="RHEA-COMP:9602"/>
        <dbReference type="Rhea" id="RHEA-COMP:9603"/>
        <dbReference type="ChEBI" id="CHEBI:15378"/>
        <dbReference type="ChEBI" id="CHEBI:58405"/>
        <dbReference type="ChEBI" id="CHEBI:60033"/>
        <dbReference type="ChEBI" id="CHEBI:78435"/>
        <dbReference type="EC" id="2.4.99.28"/>
    </reaction>
</comment>
<feature type="transmembrane region" description="Helical" evidence="17">
    <location>
        <begin position="30"/>
        <end position="54"/>
    </location>
</feature>
<keyword evidence="11 17" id="KW-0472">Membrane</keyword>
<dbReference type="InterPro" id="IPR036116">
    <property type="entry name" value="FN3_sf"/>
</dbReference>
<keyword evidence="3" id="KW-0645">Protease</keyword>
<evidence type="ECO:0000256" key="15">
    <source>
        <dbReference type="ARBA" id="ARBA00049902"/>
    </source>
</evidence>
<dbReference type="SUPFAM" id="SSF53955">
    <property type="entry name" value="Lysozyme-like"/>
    <property type="match status" value="1"/>
</dbReference>
<keyword evidence="4" id="KW-0328">Glycosyltransferase</keyword>
<dbReference type="Proteomes" id="UP001597541">
    <property type="component" value="Unassembled WGS sequence"/>
</dbReference>
<accession>A0ABW5PA11</accession>
<dbReference type="InterPro" id="IPR013783">
    <property type="entry name" value="Ig-like_fold"/>
</dbReference>
<feature type="compositionally biased region" description="Gly residues" evidence="16">
    <location>
        <begin position="809"/>
        <end position="833"/>
    </location>
</feature>
<comment type="catalytic activity">
    <reaction evidence="14">
        <text>Preferential cleavage: (Ac)2-L-Lys-D-Ala-|-D-Ala. Also transpeptidation of peptidyl-alanyl moieties that are N-acyl substituents of D-alanine.</text>
        <dbReference type="EC" id="3.4.16.4"/>
    </reaction>
</comment>
<dbReference type="SUPFAM" id="SSF49265">
    <property type="entry name" value="Fibronectin type III"/>
    <property type="match status" value="1"/>
</dbReference>
<keyword evidence="13" id="KW-0961">Cell wall biogenesis/degradation</keyword>
<dbReference type="Gene3D" id="1.10.3810.10">
    <property type="entry name" value="Biosynthetic peptidoglycan transglycosylase-like"/>
    <property type="match status" value="1"/>
</dbReference>
<evidence type="ECO:0000256" key="17">
    <source>
        <dbReference type="SAM" id="Phobius"/>
    </source>
</evidence>
<dbReference type="EMBL" id="JBHUME010000005">
    <property type="protein sequence ID" value="MFD2612131.1"/>
    <property type="molecule type" value="Genomic_DNA"/>
</dbReference>
<keyword evidence="5" id="KW-0808">Transferase</keyword>
<feature type="region of interest" description="Disordered" evidence="16">
    <location>
        <begin position="750"/>
        <end position="880"/>
    </location>
</feature>
<evidence type="ECO:0000313" key="20">
    <source>
        <dbReference type="EMBL" id="MFD2612131.1"/>
    </source>
</evidence>
<sequence length="880" mass="93994">MTEQKDTNKRPNSNPAASRGKKKRKKGKTILIWFFITAALGVFCALAGYLFIILSGEKIFKENIDKLTLSESSIVYDSQGAAVKKLVADRIDRELVSLKDIPEKLQDAFIATEDRRFEQHQGVDLWSLGRAVVKDVVNRSAVEGGSTITQQLAKNLFLNSDKTIFRKATEVSIALALENNLSKDEILEKYLNRIYFGKSAYGVKSAAKRYFGKGDLNDLKIAEMAILAAIPKAPNTYNPINNPEKSLERRKVVLSLMYSQGYITAEEKAEAEAYVYKPIPDPSNNDVYTTYLDYVTKEAAKVTKLSEEEIMTKGLKIHTNLNVQAQKAAEAAFADDDLFPKDGELDGKPYPVQGAMTIVNNANGGIVAMVGGRDVNTGDLNRATVPRQPGSSFKPVAVYGPALESGDWNPYSSLNNEKQCFGDYCPRNLGGGYSNSISMMDAVEHSTNIPSVWLLDQIGVKTGYNFAKNLGLPLGNDDKNLAIALGGLTKGVSTLDMAQAYSAFANQGRLNKAHAIERIEDSSGREIYSAGKPEQKQVMSKQTAYSITQLLENVVQNGSGKKARIDRPVAGKTGTAGYKGTSSGNQDIWFAGYTNEYTAAVYMGFDRTSKKNYLRVSSSTTARMFGKVMEKALSGRPVKDFVRPEGVVDYTQPSSSVKDLAAAYTPEDNSVTLTWSPKEGNNEYQVFRKESAEAEFTQIATVQDAGMVDRSIAQGGSYEYFVIVYNPQNNTSSKQSNHVTIVAAGVVEQPVEPPVVDPGEGPDIPIEGGNGGAGNGNDNTGTGNNGGDGGTDDGTVPPDGGNGQVPDNGTGGNSGNGTGSPDNGTGGTPGNTGGTPDQTNVDPGTPVNGTKTPGADGNAGGNGKGKGKDTAVVVTPPVTN</sequence>
<dbReference type="InterPro" id="IPR001460">
    <property type="entry name" value="PCN-bd_Tpept"/>
</dbReference>
<evidence type="ECO:0000256" key="4">
    <source>
        <dbReference type="ARBA" id="ARBA00022676"/>
    </source>
</evidence>
<dbReference type="InterPro" id="IPR001264">
    <property type="entry name" value="Glyco_trans_51"/>
</dbReference>
<evidence type="ECO:0000256" key="10">
    <source>
        <dbReference type="ARBA" id="ARBA00022989"/>
    </source>
</evidence>
<organism evidence="20 21">
    <name type="scientific">Paenibacillus gansuensis</name>
    <dbReference type="NCBI Taxonomy" id="306542"/>
    <lineage>
        <taxon>Bacteria</taxon>
        <taxon>Bacillati</taxon>
        <taxon>Bacillota</taxon>
        <taxon>Bacilli</taxon>
        <taxon>Bacillales</taxon>
        <taxon>Paenibacillaceae</taxon>
        <taxon>Paenibacillus</taxon>
    </lineage>
</organism>
<dbReference type="Gene3D" id="3.40.710.10">
    <property type="entry name" value="DD-peptidase/beta-lactamase superfamily"/>
    <property type="match status" value="1"/>
</dbReference>
<evidence type="ECO:0000256" key="8">
    <source>
        <dbReference type="ARBA" id="ARBA00022960"/>
    </source>
</evidence>
<evidence type="ECO:0000256" key="5">
    <source>
        <dbReference type="ARBA" id="ARBA00022679"/>
    </source>
</evidence>
<evidence type="ECO:0000256" key="6">
    <source>
        <dbReference type="ARBA" id="ARBA00022692"/>
    </source>
</evidence>
<evidence type="ECO:0000259" key="19">
    <source>
        <dbReference type="Pfam" id="PF00912"/>
    </source>
</evidence>
<feature type="compositionally biased region" description="Polar residues" evidence="16">
    <location>
        <begin position="837"/>
        <end position="851"/>
    </location>
</feature>
<feature type="region of interest" description="Disordered" evidence="16">
    <location>
        <begin position="1"/>
        <end position="22"/>
    </location>
</feature>
<dbReference type="PANTHER" id="PTHR32282:SF32">
    <property type="entry name" value="PENICILLIN-BINDING PROTEIN 2A"/>
    <property type="match status" value="1"/>
</dbReference>
<dbReference type="NCBIfam" id="TIGR02074">
    <property type="entry name" value="PBP_1a_fam"/>
    <property type="match status" value="1"/>
</dbReference>
<keyword evidence="8" id="KW-0133">Cell shape</keyword>
<feature type="compositionally biased region" description="Low complexity" evidence="16">
    <location>
        <begin position="757"/>
        <end position="767"/>
    </location>
</feature>
<dbReference type="PANTHER" id="PTHR32282">
    <property type="entry name" value="BINDING PROTEIN TRANSPEPTIDASE, PUTATIVE-RELATED"/>
    <property type="match status" value="1"/>
</dbReference>
<name>A0ABW5PA11_9BACL</name>
<dbReference type="InterPro" id="IPR012338">
    <property type="entry name" value="Beta-lactam/transpept-like"/>
</dbReference>
<evidence type="ECO:0000256" key="12">
    <source>
        <dbReference type="ARBA" id="ARBA00023268"/>
    </source>
</evidence>
<keyword evidence="9" id="KW-0573">Peptidoglycan synthesis</keyword>
<dbReference type="Pfam" id="PF00912">
    <property type="entry name" value="Transgly"/>
    <property type="match status" value="1"/>
</dbReference>
<keyword evidence="6 17" id="KW-0812">Transmembrane</keyword>
<proteinExistence type="predicted"/>
<dbReference type="Pfam" id="PF00905">
    <property type="entry name" value="Transpeptidase"/>
    <property type="match status" value="1"/>
</dbReference>
<evidence type="ECO:0000256" key="11">
    <source>
        <dbReference type="ARBA" id="ARBA00023136"/>
    </source>
</evidence>
<keyword evidence="12" id="KW-0511">Multifunctional enzyme</keyword>
<dbReference type="InterPro" id="IPR023346">
    <property type="entry name" value="Lysozyme-like_dom_sf"/>
</dbReference>
<evidence type="ECO:0000256" key="16">
    <source>
        <dbReference type="SAM" id="MobiDB-lite"/>
    </source>
</evidence>
<feature type="domain" description="Glycosyl transferase family 51" evidence="19">
    <location>
        <begin position="83"/>
        <end position="257"/>
    </location>
</feature>
<reference evidence="21" key="1">
    <citation type="journal article" date="2019" name="Int. J. Syst. Evol. Microbiol.">
        <title>The Global Catalogue of Microorganisms (GCM) 10K type strain sequencing project: providing services to taxonomists for standard genome sequencing and annotation.</title>
        <authorList>
            <consortium name="The Broad Institute Genomics Platform"/>
            <consortium name="The Broad Institute Genome Sequencing Center for Infectious Disease"/>
            <person name="Wu L."/>
            <person name="Ma J."/>
        </authorList>
    </citation>
    <scope>NUCLEOTIDE SEQUENCE [LARGE SCALE GENOMIC DNA]</scope>
    <source>
        <strain evidence="21">KCTC 3950</strain>
    </source>
</reference>
<dbReference type="InterPro" id="IPR050396">
    <property type="entry name" value="Glycosyltr_51/Transpeptidase"/>
</dbReference>
<keyword evidence="2" id="KW-0121">Carboxypeptidase</keyword>
<keyword evidence="10 17" id="KW-1133">Transmembrane helix</keyword>
<gene>
    <name evidence="20" type="ORF">ACFSUF_06775</name>
</gene>
<evidence type="ECO:0000256" key="13">
    <source>
        <dbReference type="ARBA" id="ARBA00023316"/>
    </source>
</evidence>
<keyword evidence="21" id="KW-1185">Reference proteome</keyword>
<dbReference type="InterPro" id="IPR036950">
    <property type="entry name" value="PBP_transglycosylase"/>
</dbReference>
<keyword evidence="1" id="KW-1003">Cell membrane</keyword>